<comment type="caution">
    <text evidence="2">The sequence shown here is derived from an EMBL/GenBank/DDBJ whole genome shotgun (WGS) entry which is preliminary data.</text>
</comment>
<dbReference type="EMBL" id="JASCZI010000425">
    <property type="protein sequence ID" value="MED6111732.1"/>
    <property type="molecule type" value="Genomic_DNA"/>
</dbReference>
<dbReference type="Pfam" id="PF03478">
    <property type="entry name" value="Beta-prop_KIB1-4"/>
    <property type="match status" value="1"/>
</dbReference>
<keyword evidence="3" id="KW-1185">Reference proteome</keyword>
<dbReference type="PANTHER" id="PTHR44259">
    <property type="entry name" value="OS07G0183000 PROTEIN-RELATED"/>
    <property type="match status" value="1"/>
</dbReference>
<gene>
    <name evidence="2" type="ORF">PIB30_055016</name>
</gene>
<feature type="domain" description="KIB1-4 beta-propeller" evidence="1">
    <location>
        <begin position="94"/>
        <end position="226"/>
    </location>
</feature>
<accession>A0ABU6QJN8</accession>
<dbReference type="InterPro" id="IPR050942">
    <property type="entry name" value="F-box_BR-signaling"/>
</dbReference>
<proteinExistence type="predicted"/>
<dbReference type="Proteomes" id="UP001341840">
    <property type="component" value="Unassembled WGS sequence"/>
</dbReference>
<evidence type="ECO:0000313" key="2">
    <source>
        <dbReference type="EMBL" id="MED6111732.1"/>
    </source>
</evidence>
<sequence>MGEIDRWSNIHRDILKEIAKHFYSYDDFIQLQLVCKQWSLKLPEISNEILWLLIPEQSSSTTHIYEDEEIYHLMQLPIADEVTVEIQGLEEKGIPHLMLREIHDNEIYGSYYGWLIIISITKGSMCMLNAFTKVHLDLPLISTSTVHVWKVIINSYPDSDNKDFMAVAIYRPGHRLAFYKPNNKRWLKFSTRSPSVFRDVIFFEEKIYATNDDGQLYKFDTKTSSGRPVGGIHEAKPP</sequence>
<name>A0ABU6QJN8_9FABA</name>
<reference evidence="2 3" key="1">
    <citation type="journal article" date="2023" name="Plants (Basel)">
        <title>Bridging the Gap: Combining Genomics and Transcriptomics Approaches to Understand Stylosanthes scabra, an Orphan Legume from the Brazilian Caatinga.</title>
        <authorList>
            <person name="Ferreira-Neto J.R.C."/>
            <person name="da Silva M.D."/>
            <person name="Binneck E."/>
            <person name="de Melo N.F."/>
            <person name="da Silva R.H."/>
            <person name="de Melo A.L.T.M."/>
            <person name="Pandolfi V."/>
            <person name="Bustamante F.O."/>
            <person name="Brasileiro-Vidal A.C."/>
            <person name="Benko-Iseppon A.M."/>
        </authorList>
    </citation>
    <scope>NUCLEOTIDE SEQUENCE [LARGE SCALE GENOMIC DNA]</scope>
    <source>
        <tissue evidence="2">Leaves</tissue>
    </source>
</reference>
<dbReference type="InterPro" id="IPR005174">
    <property type="entry name" value="KIB1-4_b-propeller"/>
</dbReference>
<organism evidence="2 3">
    <name type="scientific">Stylosanthes scabra</name>
    <dbReference type="NCBI Taxonomy" id="79078"/>
    <lineage>
        <taxon>Eukaryota</taxon>
        <taxon>Viridiplantae</taxon>
        <taxon>Streptophyta</taxon>
        <taxon>Embryophyta</taxon>
        <taxon>Tracheophyta</taxon>
        <taxon>Spermatophyta</taxon>
        <taxon>Magnoliopsida</taxon>
        <taxon>eudicotyledons</taxon>
        <taxon>Gunneridae</taxon>
        <taxon>Pentapetalae</taxon>
        <taxon>rosids</taxon>
        <taxon>fabids</taxon>
        <taxon>Fabales</taxon>
        <taxon>Fabaceae</taxon>
        <taxon>Papilionoideae</taxon>
        <taxon>50 kb inversion clade</taxon>
        <taxon>dalbergioids sensu lato</taxon>
        <taxon>Dalbergieae</taxon>
        <taxon>Pterocarpus clade</taxon>
        <taxon>Stylosanthes</taxon>
    </lineage>
</organism>
<evidence type="ECO:0000259" key="1">
    <source>
        <dbReference type="Pfam" id="PF03478"/>
    </source>
</evidence>
<evidence type="ECO:0000313" key="3">
    <source>
        <dbReference type="Proteomes" id="UP001341840"/>
    </source>
</evidence>
<protein>
    <recommendedName>
        <fullName evidence="1">KIB1-4 beta-propeller domain-containing protein</fullName>
    </recommendedName>
</protein>